<keyword evidence="2" id="KW-1185">Reference proteome</keyword>
<dbReference type="AlphaFoldDB" id="A0AB34KD23"/>
<accession>A0AB34KD23</accession>
<name>A0AB34KD23_PRYPA</name>
<dbReference type="Proteomes" id="UP001515480">
    <property type="component" value="Unassembled WGS sequence"/>
</dbReference>
<organism evidence="1 2">
    <name type="scientific">Prymnesium parvum</name>
    <name type="common">Toxic golden alga</name>
    <dbReference type="NCBI Taxonomy" id="97485"/>
    <lineage>
        <taxon>Eukaryota</taxon>
        <taxon>Haptista</taxon>
        <taxon>Haptophyta</taxon>
        <taxon>Prymnesiophyceae</taxon>
        <taxon>Prymnesiales</taxon>
        <taxon>Prymnesiaceae</taxon>
        <taxon>Prymnesium</taxon>
    </lineage>
</organism>
<reference evidence="1 2" key="1">
    <citation type="journal article" date="2024" name="Science">
        <title>Giant polyketide synthase enzymes in the biosynthesis of giant marine polyether toxins.</title>
        <authorList>
            <person name="Fallon T.R."/>
            <person name="Shende V.V."/>
            <person name="Wierzbicki I.H."/>
            <person name="Pendleton A.L."/>
            <person name="Watervoot N.F."/>
            <person name="Auber R.P."/>
            <person name="Gonzalez D.J."/>
            <person name="Wisecaver J.H."/>
            <person name="Moore B.S."/>
        </authorList>
    </citation>
    <scope>NUCLEOTIDE SEQUENCE [LARGE SCALE GENOMIC DNA]</scope>
    <source>
        <strain evidence="1 2">12B1</strain>
    </source>
</reference>
<gene>
    <name evidence="1" type="ORF">AB1Y20_001258</name>
</gene>
<evidence type="ECO:0000313" key="2">
    <source>
        <dbReference type="Proteomes" id="UP001515480"/>
    </source>
</evidence>
<comment type="caution">
    <text evidence="1">The sequence shown here is derived from an EMBL/GenBank/DDBJ whole genome shotgun (WGS) entry which is preliminary data.</text>
</comment>
<evidence type="ECO:0000313" key="1">
    <source>
        <dbReference type="EMBL" id="KAL1530350.1"/>
    </source>
</evidence>
<protein>
    <submittedName>
        <fullName evidence="1">Uncharacterized protein</fullName>
    </submittedName>
</protein>
<proteinExistence type="predicted"/>
<sequence>MGPSRNSHPSPRKHGGGRSVQYMAQREARGSIRQHAAEWSDAAAHSVHSASYAGCALLRGIAICLYTQRAAGARSHGSLPTAVGSAADHYVLVGPGSEMRYLPVAEVARSFGIEDSSPLMAPLLAPEVISEVQAPERCRDDEASTGEATRDETVDLWALTPSVGELIDYVRTAASRVVLVENLNELEVSEPLTGLLQRLASACKTRSSR</sequence>
<dbReference type="EMBL" id="JBGBPQ010000001">
    <property type="protein sequence ID" value="KAL1530350.1"/>
    <property type="molecule type" value="Genomic_DNA"/>
</dbReference>